<evidence type="ECO:0000256" key="1">
    <source>
        <dbReference type="SAM" id="MobiDB-lite"/>
    </source>
</evidence>
<comment type="caution">
    <text evidence="3">The sequence shown here is derived from an EMBL/GenBank/DDBJ whole genome shotgun (WGS) entry which is preliminary data.</text>
</comment>
<dbReference type="GO" id="GO:0061504">
    <property type="term" value="P:cyclic threonylcarbamoyladenosine biosynthetic process"/>
    <property type="evidence" value="ECO:0007669"/>
    <property type="project" value="TreeGrafter"/>
</dbReference>
<name>A0A512II69_9MICC</name>
<dbReference type="GO" id="GO:0008641">
    <property type="term" value="F:ubiquitin-like modifier activating enzyme activity"/>
    <property type="evidence" value="ECO:0007669"/>
    <property type="project" value="InterPro"/>
</dbReference>
<dbReference type="InterPro" id="IPR000594">
    <property type="entry name" value="ThiF_NAD_FAD-bd"/>
</dbReference>
<dbReference type="Gene3D" id="3.40.50.720">
    <property type="entry name" value="NAD(P)-binding Rossmann-like Domain"/>
    <property type="match status" value="1"/>
</dbReference>
<dbReference type="PANTHER" id="PTHR43267:SF1">
    <property type="entry name" value="TRNA THREONYLCARBAMOYLADENOSINE DEHYDRATASE"/>
    <property type="match status" value="1"/>
</dbReference>
<keyword evidence="4" id="KW-1185">Reference proteome</keyword>
<evidence type="ECO:0000313" key="4">
    <source>
        <dbReference type="Proteomes" id="UP000321103"/>
    </source>
</evidence>
<feature type="domain" description="THIF-type NAD/FAD binding fold" evidence="2">
    <location>
        <begin position="284"/>
        <end position="422"/>
    </location>
</feature>
<dbReference type="CDD" id="cd01483">
    <property type="entry name" value="E1_enzyme_family"/>
    <property type="match status" value="1"/>
</dbReference>
<dbReference type="GO" id="GO:0061503">
    <property type="term" value="F:tRNA threonylcarbamoyladenosine dehydratase"/>
    <property type="evidence" value="ECO:0007669"/>
    <property type="project" value="TreeGrafter"/>
</dbReference>
<dbReference type="PANTHER" id="PTHR43267">
    <property type="entry name" value="TRNA THREONYLCARBAMOYLADENOSINE DEHYDRATASE"/>
    <property type="match status" value="1"/>
</dbReference>
<dbReference type="InterPro" id="IPR035985">
    <property type="entry name" value="Ubiquitin-activating_enz"/>
</dbReference>
<dbReference type="AlphaFoldDB" id="A0A512II69"/>
<dbReference type="EMBL" id="BJZS01000121">
    <property type="protein sequence ID" value="GEO97357.1"/>
    <property type="molecule type" value="Genomic_DNA"/>
</dbReference>
<sequence>MNVAASAELDQWRERLQALGFDDDGHRLCGPVQWEHPDRGAVSARIEVAPDNRFPFAPPQVRILETSTPLELTFHIERAEKPGGNGHLCLWEDDWDVAVAPWRDPQQLLHRVAGWLENTAHGWPDDNACDLERYLPPDHGPLVLYDNDELQNLKQVPVRVRDGQTTATVRVTAETRAGSMSDSRRRLARKDQHLAWVEDLGTLEQPVRSWADLENRLGTRAANIAAGISAGLIERLILRYQRGTQSSVLVVRARTSPARGIAVTACESADVSGSTRRMRAGRQARALGDTKVAIVGCGAIGSFAADLLFRSGVHRLTLIDGEVLRPGNVVRHLAGRDQVGLPKVKAVRACLDAIDNTTKVRATSGSVRSLSDAIKLVCEHDVVVDATASARASSVFATAAEIIGGVVVSVCVQREGDVVRVDRFPADEGETYLPGLALIEDGDLPWERGCGSPVSLTPPGAVVAAAELACRVVIDEALSHRTYPASLAEVRRSQPEAPFDQVGWVEGQTERQTVSAPPSKGHEGGNSSTTTPQQLPT</sequence>
<dbReference type="Pfam" id="PF00899">
    <property type="entry name" value="ThiF"/>
    <property type="match status" value="1"/>
</dbReference>
<feature type="region of interest" description="Disordered" evidence="1">
    <location>
        <begin position="490"/>
        <end position="537"/>
    </location>
</feature>
<proteinExistence type="predicted"/>
<reference evidence="3 4" key="1">
    <citation type="submission" date="2019-07" db="EMBL/GenBank/DDBJ databases">
        <title>Whole genome shotgun sequence of Kocuria turfanensis NBRC 107627.</title>
        <authorList>
            <person name="Hosoyama A."/>
            <person name="Uohara A."/>
            <person name="Ohji S."/>
            <person name="Ichikawa N."/>
        </authorList>
    </citation>
    <scope>NUCLEOTIDE SEQUENCE [LARGE SCALE GENOMIC DNA]</scope>
    <source>
        <strain evidence="3 4">NBRC 107627</strain>
    </source>
</reference>
<dbReference type="Proteomes" id="UP000321103">
    <property type="component" value="Unassembled WGS sequence"/>
</dbReference>
<gene>
    <name evidence="3" type="ORF">KTU01_34800</name>
</gene>
<accession>A0A512II69</accession>
<feature type="compositionally biased region" description="Polar residues" evidence="1">
    <location>
        <begin position="525"/>
        <end position="537"/>
    </location>
</feature>
<organism evidence="3 4">
    <name type="scientific">Kocuria turfanensis</name>
    <dbReference type="NCBI Taxonomy" id="388357"/>
    <lineage>
        <taxon>Bacteria</taxon>
        <taxon>Bacillati</taxon>
        <taxon>Actinomycetota</taxon>
        <taxon>Actinomycetes</taxon>
        <taxon>Micrococcales</taxon>
        <taxon>Micrococcaceae</taxon>
        <taxon>Kocuria</taxon>
    </lineage>
</organism>
<dbReference type="RefSeq" id="WP_147017899.1">
    <property type="nucleotide sequence ID" value="NZ_BJZS01000121.1"/>
</dbReference>
<dbReference type="STRING" id="388357.GCA_001580365_03622"/>
<evidence type="ECO:0000313" key="3">
    <source>
        <dbReference type="EMBL" id="GEO97357.1"/>
    </source>
</evidence>
<dbReference type="InterPro" id="IPR045886">
    <property type="entry name" value="ThiF/MoeB/HesA"/>
</dbReference>
<dbReference type="SUPFAM" id="SSF69572">
    <property type="entry name" value="Activating enzymes of the ubiquitin-like proteins"/>
    <property type="match status" value="1"/>
</dbReference>
<protein>
    <recommendedName>
        <fullName evidence="2">THIF-type NAD/FAD binding fold domain-containing protein</fullName>
    </recommendedName>
</protein>
<evidence type="ECO:0000259" key="2">
    <source>
        <dbReference type="Pfam" id="PF00899"/>
    </source>
</evidence>